<dbReference type="SUPFAM" id="SSF53335">
    <property type="entry name" value="S-adenosyl-L-methionine-dependent methyltransferases"/>
    <property type="match status" value="1"/>
</dbReference>
<dbReference type="GO" id="GO:0070475">
    <property type="term" value="P:rRNA base methylation"/>
    <property type="evidence" value="ECO:0007669"/>
    <property type="project" value="UniProtKB-UniRule"/>
</dbReference>
<dbReference type="Gene3D" id="1.10.150.170">
    <property type="entry name" value="Putative methyltransferase TM0872, insert domain"/>
    <property type="match status" value="1"/>
</dbReference>
<evidence type="ECO:0000313" key="9">
    <source>
        <dbReference type="Proteomes" id="UP000008645"/>
    </source>
</evidence>
<dbReference type="HAMAP" id="MF_01007">
    <property type="entry name" value="16SrRNA_methyltr_H"/>
    <property type="match status" value="1"/>
</dbReference>
<dbReference type="Proteomes" id="UP000008645">
    <property type="component" value="Chromosome"/>
</dbReference>
<comment type="similarity">
    <text evidence="1 7">Belongs to the methyltransferase superfamily. RsmH family.</text>
</comment>
<dbReference type="GO" id="GO:0071424">
    <property type="term" value="F:rRNA (cytosine-N4-)-methyltransferase activity"/>
    <property type="evidence" value="ECO:0007669"/>
    <property type="project" value="UniProtKB-UniRule"/>
</dbReference>
<evidence type="ECO:0000256" key="3">
    <source>
        <dbReference type="ARBA" id="ARBA00022552"/>
    </source>
</evidence>
<feature type="binding site" evidence="7">
    <location>
        <begin position="30"/>
        <end position="32"/>
    </location>
    <ligand>
        <name>S-adenosyl-L-methionine</name>
        <dbReference type="ChEBI" id="CHEBI:59789"/>
    </ligand>
</feature>
<dbReference type="RefSeq" id="WP_013609045.1">
    <property type="nucleotide sequence ID" value="NC_015153.1"/>
</dbReference>
<dbReference type="EC" id="2.1.1.199" evidence="7"/>
<dbReference type="PIRSF" id="PIRSF004486">
    <property type="entry name" value="MraW"/>
    <property type="match status" value="1"/>
</dbReference>
<dbReference type="HOGENOM" id="CLU_038422_2_0_14"/>
<gene>
    <name evidence="8" type="primary">mraW</name>
    <name evidence="7" type="synonym">rsmH</name>
    <name evidence="8" type="ORF">MSUIS_03490</name>
</gene>
<dbReference type="PANTHER" id="PTHR11265:SF0">
    <property type="entry name" value="12S RRNA N4-METHYLCYTIDINE METHYLTRANSFERASE"/>
    <property type="match status" value="1"/>
</dbReference>
<keyword evidence="2 7" id="KW-0963">Cytoplasm</keyword>
<name>F0V3M0_MYCS3</name>
<dbReference type="InterPro" id="IPR002903">
    <property type="entry name" value="RsmH"/>
</dbReference>
<dbReference type="AlphaFoldDB" id="F0V3M0"/>
<dbReference type="OrthoDB" id="9806637at2"/>
<dbReference type="EMBL" id="FQ790233">
    <property type="protein sequence ID" value="CBZ40442.1"/>
    <property type="molecule type" value="Genomic_DNA"/>
</dbReference>
<feature type="binding site" evidence="7">
    <location>
        <position position="50"/>
    </location>
    <ligand>
        <name>S-adenosyl-L-methionine</name>
        <dbReference type="ChEBI" id="CHEBI:59789"/>
    </ligand>
</feature>
<dbReference type="NCBIfam" id="TIGR00006">
    <property type="entry name" value="16S rRNA (cytosine(1402)-N(4))-methyltransferase RsmH"/>
    <property type="match status" value="1"/>
</dbReference>
<comment type="subcellular location">
    <subcellularLocation>
        <location evidence="7">Cytoplasm</location>
    </subcellularLocation>
</comment>
<comment type="catalytic activity">
    <reaction evidence="7">
        <text>cytidine(1402) in 16S rRNA + S-adenosyl-L-methionine = N(4)-methylcytidine(1402) in 16S rRNA + S-adenosyl-L-homocysteine + H(+)</text>
        <dbReference type="Rhea" id="RHEA:42928"/>
        <dbReference type="Rhea" id="RHEA-COMP:10286"/>
        <dbReference type="Rhea" id="RHEA-COMP:10287"/>
        <dbReference type="ChEBI" id="CHEBI:15378"/>
        <dbReference type="ChEBI" id="CHEBI:57856"/>
        <dbReference type="ChEBI" id="CHEBI:59789"/>
        <dbReference type="ChEBI" id="CHEBI:74506"/>
        <dbReference type="ChEBI" id="CHEBI:82748"/>
        <dbReference type="EC" id="2.1.1.199"/>
    </reaction>
</comment>
<evidence type="ECO:0000256" key="1">
    <source>
        <dbReference type="ARBA" id="ARBA00010396"/>
    </source>
</evidence>
<evidence type="ECO:0000256" key="7">
    <source>
        <dbReference type="HAMAP-Rule" id="MF_01007"/>
    </source>
</evidence>
<protein>
    <recommendedName>
        <fullName evidence="7">Ribosomal RNA small subunit methyltransferase H</fullName>
        <ecNumber evidence="7">2.1.1.199</ecNumber>
    </recommendedName>
    <alternativeName>
        <fullName evidence="7">16S rRNA m(4)C1402 methyltransferase</fullName>
    </alternativeName>
    <alternativeName>
        <fullName evidence="7">rRNA (cytosine-N(4)-)-methyltransferase RsmH</fullName>
    </alternativeName>
</protein>
<feature type="binding site" evidence="7">
    <location>
        <position position="76"/>
    </location>
    <ligand>
        <name>S-adenosyl-L-methionine</name>
        <dbReference type="ChEBI" id="CHEBI:59789"/>
    </ligand>
</feature>
<feature type="binding site" evidence="7">
    <location>
        <position position="97"/>
    </location>
    <ligand>
        <name>S-adenosyl-L-methionine</name>
        <dbReference type="ChEBI" id="CHEBI:59789"/>
    </ligand>
</feature>
<dbReference type="Gene3D" id="3.40.50.150">
    <property type="entry name" value="Vaccinia Virus protein VP39"/>
    <property type="match status" value="1"/>
</dbReference>
<feature type="binding site" evidence="7">
    <location>
        <position position="104"/>
    </location>
    <ligand>
        <name>S-adenosyl-L-methionine</name>
        <dbReference type="ChEBI" id="CHEBI:59789"/>
    </ligand>
</feature>
<keyword evidence="3 7" id="KW-0698">rRNA processing</keyword>
<proteinExistence type="inferred from homology"/>
<organism evidence="8 9">
    <name type="scientific">Mycoplasma suis (strain KI_3806)</name>
    <dbReference type="NCBI Taxonomy" id="708248"/>
    <lineage>
        <taxon>Bacteria</taxon>
        <taxon>Bacillati</taxon>
        <taxon>Mycoplasmatota</taxon>
        <taxon>Mollicutes</taxon>
        <taxon>Mycoplasmataceae</taxon>
        <taxon>Mycoplasma</taxon>
    </lineage>
</organism>
<keyword evidence="5 7" id="KW-0808">Transferase</keyword>
<comment type="function">
    <text evidence="7">Specifically methylates the N4 position of cytidine in position 1402 (C1402) of 16S rRNA.</text>
</comment>
<dbReference type="KEGG" id="msk:MSUIS_03490"/>
<dbReference type="InterPro" id="IPR029063">
    <property type="entry name" value="SAM-dependent_MTases_sf"/>
</dbReference>
<dbReference type="PANTHER" id="PTHR11265">
    <property type="entry name" value="S-ADENOSYL-METHYLTRANSFERASE MRAW"/>
    <property type="match status" value="1"/>
</dbReference>
<accession>F0V3M0</accession>
<dbReference type="InterPro" id="IPR023397">
    <property type="entry name" value="SAM-dep_MeTrfase_MraW_recog"/>
</dbReference>
<dbReference type="SUPFAM" id="SSF81799">
    <property type="entry name" value="Putative methyltransferase TM0872, insert domain"/>
    <property type="match status" value="1"/>
</dbReference>
<keyword evidence="6 7" id="KW-0949">S-adenosyl-L-methionine</keyword>
<dbReference type="Pfam" id="PF01795">
    <property type="entry name" value="Methyltransf_5"/>
    <property type="match status" value="1"/>
</dbReference>
<evidence type="ECO:0000256" key="5">
    <source>
        <dbReference type="ARBA" id="ARBA00022679"/>
    </source>
</evidence>
<evidence type="ECO:0000313" key="8">
    <source>
        <dbReference type="EMBL" id="CBZ40442.1"/>
    </source>
</evidence>
<dbReference type="GO" id="GO:0005737">
    <property type="term" value="C:cytoplasm"/>
    <property type="evidence" value="ECO:0007669"/>
    <property type="project" value="UniProtKB-SubCell"/>
</dbReference>
<sequence length="304" mass="35166">MHIPVMLREVCENWLSSANGIYIDCTFGCGGHSKELLRSLGENSRLIGMDVDPKVIPYANELSSQDSRFSFLNVNYTSMRNYWKTNSLPPADGILFDLGLSTLQLKDEERTFSYNSSSSTLELRFGLEGKSVYEILNNYPPKKLNWIFKKYGNISEAERLTQTIIQFRKNTPITEVKQLKEIIERSKILNKRKNKNPMKLIFQSLRIECNNELNCFKEALRQAAELLKVNGKLLIITFHSLEDEIVLEWKRQNSSYIKIPEMGEIIPPRFTLKSNSPLLPSRAEIETNWASRSAKLWVFTKTRE</sequence>
<evidence type="ECO:0000256" key="6">
    <source>
        <dbReference type="ARBA" id="ARBA00022691"/>
    </source>
</evidence>
<keyword evidence="4 7" id="KW-0489">Methyltransferase</keyword>
<reference evidence="8 9" key="1">
    <citation type="journal article" date="2011" name="J. Bacteriol.">
        <title>Complete genome sequence of the hemotrophic Mycoplasma suis strain KI3806.</title>
        <authorList>
            <person name="Oehlerking J."/>
            <person name="Kube M."/>
            <person name="Felder K.M."/>
            <person name="Matter D."/>
            <person name="Wittenbrink M.M."/>
            <person name="Schwarzenbach S."/>
            <person name="Kramer M.M."/>
            <person name="Hoelzle K."/>
            <person name="Hoelzle L.E."/>
        </authorList>
    </citation>
    <scope>NUCLEOTIDE SEQUENCE [LARGE SCALE GENOMIC DNA]</scope>
    <source>
        <strain evidence="9">KI_3806</strain>
    </source>
</reference>
<evidence type="ECO:0000256" key="4">
    <source>
        <dbReference type="ARBA" id="ARBA00022603"/>
    </source>
</evidence>
<evidence type="ECO:0000256" key="2">
    <source>
        <dbReference type="ARBA" id="ARBA00022490"/>
    </source>
</evidence>